<dbReference type="SUPFAM" id="SSF103515">
    <property type="entry name" value="Autotransporter"/>
    <property type="match status" value="1"/>
</dbReference>
<dbReference type="Pfam" id="PF12951">
    <property type="entry name" value="PATR"/>
    <property type="match status" value="6"/>
</dbReference>
<dbReference type="InterPro" id="IPR051551">
    <property type="entry name" value="Autotransporter_adhesion"/>
</dbReference>
<dbReference type="Gene3D" id="2.160.20.20">
    <property type="match status" value="4"/>
</dbReference>
<evidence type="ECO:0000256" key="1">
    <source>
        <dbReference type="ARBA" id="ARBA00022729"/>
    </source>
</evidence>
<dbReference type="InterPro" id="IPR036709">
    <property type="entry name" value="Autotransporte_beta_dom_sf"/>
</dbReference>
<evidence type="ECO:0000259" key="2">
    <source>
        <dbReference type="PROSITE" id="PS51208"/>
    </source>
</evidence>
<feature type="domain" description="Autotransporter" evidence="2">
    <location>
        <begin position="1244"/>
        <end position="1525"/>
    </location>
</feature>
<gene>
    <name evidence="3" type="ORF">CQ12_17470</name>
</gene>
<proteinExistence type="predicted"/>
<protein>
    <recommendedName>
        <fullName evidence="2">Autotransporter domain-containing protein</fullName>
    </recommendedName>
</protein>
<dbReference type="PROSITE" id="PS51208">
    <property type="entry name" value="AUTOTRANSPORTER"/>
    <property type="match status" value="1"/>
</dbReference>
<dbReference type="EMBL" id="LLXZ01000022">
    <property type="protein sequence ID" value="KRR13683.1"/>
    <property type="molecule type" value="Genomic_DNA"/>
</dbReference>
<dbReference type="SMART" id="SM00869">
    <property type="entry name" value="Autotransporter"/>
    <property type="match status" value="1"/>
</dbReference>
<dbReference type="PANTHER" id="PTHR35037:SF3">
    <property type="entry name" value="C-TERMINAL REGION OF AIDA-LIKE PROTEIN"/>
    <property type="match status" value="1"/>
</dbReference>
<dbReference type="NCBIfam" id="TIGR02601">
    <property type="entry name" value="autotrns_rpt"/>
    <property type="match status" value="6"/>
</dbReference>
<dbReference type="InterPro" id="IPR011050">
    <property type="entry name" value="Pectin_lyase_fold/virulence"/>
</dbReference>
<dbReference type="InterPro" id="IPR012332">
    <property type="entry name" value="Autotransporter_pectin_lyase_C"/>
</dbReference>
<dbReference type="STRING" id="280332.CQ12_17470"/>
<organism evidence="3 4">
    <name type="scientific">Bradyrhizobium jicamae</name>
    <dbReference type="NCBI Taxonomy" id="280332"/>
    <lineage>
        <taxon>Bacteria</taxon>
        <taxon>Pseudomonadati</taxon>
        <taxon>Pseudomonadota</taxon>
        <taxon>Alphaproteobacteria</taxon>
        <taxon>Hyphomicrobiales</taxon>
        <taxon>Nitrobacteraceae</taxon>
        <taxon>Bradyrhizobium</taxon>
    </lineage>
</organism>
<evidence type="ECO:0000313" key="3">
    <source>
        <dbReference type="EMBL" id="KRR13683.1"/>
    </source>
</evidence>
<dbReference type="Gene3D" id="2.40.128.130">
    <property type="entry name" value="Autotransporter beta-domain"/>
    <property type="match status" value="1"/>
</dbReference>
<keyword evidence="4" id="KW-1185">Reference proteome</keyword>
<reference evidence="3 4" key="1">
    <citation type="submission" date="2014-03" db="EMBL/GenBank/DDBJ databases">
        <title>Bradyrhizobium valentinum sp. nov., isolated from effective nodules of Lupinus mariae-josephae, a lupine endemic of basic-lime soils in Eastern Spain.</title>
        <authorList>
            <person name="Duran D."/>
            <person name="Rey L."/>
            <person name="Navarro A."/>
            <person name="Busquets A."/>
            <person name="Imperial J."/>
            <person name="Ruiz-Argueso T."/>
        </authorList>
    </citation>
    <scope>NUCLEOTIDE SEQUENCE [LARGE SCALE GENOMIC DNA]</scope>
    <source>
        <strain evidence="3 4">PAC68</strain>
    </source>
</reference>
<sequence length="1525" mass="151986">GLTKLGAGTLVLSGTNTYGGGTTIAAGTLQIGNGGTTGWIVGNVVNDSVLAFNRSDTITFAGEISGSGAVQKLGSNTAILTGNNSYTGTTTVAAGTLQIGNGGTTGSIAGNVVNDGVLTIDRSDAVTLPGDISGSGSLRQVGSGATILTGSNSYTGGTTIAAGTLQIGNGGTTGSIVGDVANDGVLAFNRSNTLTLAVNISGSGSVQQVGSGTTILTGTNTYSGDTIVSGGRLQFGDGSASGSTNLAGNINVTGGTLAIQAPATLNVAQAVTFGNNTALSIVAGTNSPALSADGVAIGNGVAFNVSGINDASQLDKVLIDTRSGISGDFANITIGGFSGTVDYLTMSVRKSVDGLQYLASYGLSWTAGNSLAHGTFTLTNVSDSFTVGTALTDQAANPATGWDGKSLTKAGAGTLILTGQNTYSGGTTVSGGTLQIGNSGVTGSILGTVTVNSGATFEVVNADTSGITNLANGGLANFRNSSSAGNASIANTGQLNFHDTSTGGTATITNDGNLTFNNSSSAGSAAITNNSNLYFWHAASAGSSTITNDSDLNFNGTSTAGSAAITNSNFLGFYGTSTAGNSTITNAMTNVGIVNFYSTSTAGSATITNNNGGTTAFRDHSTAGNANVTNNGGGTLNFNNTSTAGSASITNAGNLYFYNTSAAGSASITNNSGGLLSFNDFSTAGNATIVNNGGLDTWNSATLGNATITNNWGFYLEDSSSAGSATITNNRWIYFYSSSTAGTATIANNHSLNFWSDSSAGSARITNAAAGTLEIVNSSTLANATVINSGQMSFWGPNLGDVPTAGNATITNNASGTIEFRNSGTAGSARIANAGTIIFSNSSTAGTASITNDNQLTFYGNTTAGSAVITNKGTVLFDGNSTPDSAQLINNAPGAVVNFFTPGPNSDGKISAGSLAGSGRFDLNSIELTVGGNNLSTIVTGVLAGDGIVTGTSLIKVGTGMLTLSGVNTYTGATTVDGGTLAVNGSILSAVTVNAGGTLGGTGIVGNTTIMSGGNLAAGNSIGSLSINGNLTFNAGGIYTVEVSPSAADRTNVTGTATLTGATVQAVTLPGSFRGQTYTILNASGGLGGTQFAGFNVTGSFRPARNPRLTYDANNVYLVLDPGEIILPSGTNANQASVAGGINRAVLGGATPPAGFDVLLNLDGTPLKNALTQISGETATGAQQSTFNAMTMFMGQMTDPFIDGRGDMGASVQGASSYAADGAARRAAVARDAFAAIPPSVPTNFEQRWNVWAAGFGGSQTSSGNTALGSNSVTSRLFGTAAGADYRFSAHTLAGFALAGGGTNFSVAGGGTGRSDLFQAGAFVRHHNGPAYLSAALAYGWQDITTDRAVTVAGIDKLQARFQANTFAGRIEGGYRFATPWMGVTPYAAGQATAFQLPAYAESVLSGANTFALSYGAKTVTATRSELGLRTDRSWAVNDAILTLRGRAAWAHDFNPDRAVAATFQTLPGAAFTVNGAAQARDAALTSASAEVKWRNGFAVGATFEGEFSSVTRSYSGKGVVRYVW</sequence>
<dbReference type="Proteomes" id="UP000050863">
    <property type="component" value="Unassembled WGS sequence"/>
</dbReference>
<dbReference type="InterPro" id="IPR005546">
    <property type="entry name" value="Autotransporte_beta"/>
</dbReference>
<dbReference type="Pfam" id="PF03797">
    <property type="entry name" value="Autotransporter"/>
    <property type="match status" value="1"/>
</dbReference>
<accession>A0A0R3M7W3</accession>
<dbReference type="OrthoDB" id="7195851at2"/>
<comment type="caution">
    <text evidence="3">The sequence shown here is derived from an EMBL/GenBank/DDBJ whole genome shotgun (WGS) entry which is preliminary data.</text>
</comment>
<dbReference type="InterPro" id="IPR013425">
    <property type="entry name" value="Autotrns_rpt"/>
</dbReference>
<dbReference type="SUPFAM" id="SSF51126">
    <property type="entry name" value="Pectin lyase-like"/>
    <property type="match status" value="3"/>
</dbReference>
<feature type="non-terminal residue" evidence="3">
    <location>
        <position position="1"/>
    </location>
</feature>
<evidence type="ECO:0000313" key="4">
    <source>
        <dbReference type="Proteomes" id="UP000050863"/>
    </source>
</evidence>
<name>A0A0R3M7W3_9BRAD</name>
<dbReference type="RefSeq" id="WP_057834053.1">
    <property type="nucleotide sequence ID" value="NZ_LLXZ01000022.1"/>
</dbReference>
<keyword evidence="1" id="KW-0732">Signal</keyword>
<dbReference type="PANTHER" id="PTHR35037">
    <property type="entry name" value="C-TERMINAL REGION OF AIDA-LIKE PROTEIN"/>
    <property type="match status" value="1"/>
</dbReference>